<evidence type="ECO:0000313" key="4">
    <source>
        <dbReference type="Proteomes" id="UP000886595"/>
    </source>
</evidence>
<evidence type="ECO:0000256" key="1">
    <source>
        <dbReference type="SAM" id="MobiDB-lite"/>
    </source>
</evidence>
<feature type="domain" description="Reverse transcriptase zinc-binding" evidence="2">
    <location>
        <begin position="70"/>
        <end position="139"/>
    </location>
</feature>
<keyword evidence="4" id="KW-1185">Reference proteome</keyword>
<dbReference type="OrthoDB" id="1022447at2759"/>
<evidence type="ECO:0000313" key="3">
    <source>
        <dbReference type="EMBL" id="KAG2292859.1"/>
    </source>
</evidence>
<feature type="compositionally biased region" description="Polar residues" evidence="1">
    <location>
        <begin position="12"/>
        <end position="31"/>
    </location>
</feature>
<proteinExistence type="predicted"/>
<accession>A0A8X7UW22</accession>
<dbReference type="InterPro" id="IPR026960">
    <property type="entry name" value="RVT-Znf"/>
</dbReference>
<gene>
    <name evidence="3" type="ORF">Bca52824_039528</name>
</gene>
<comment type="caution">
    <text evidence="3">The sequence shown here is derived from an EMBL/GenBank/DDBJ whole genome shotgun (WGS) entry which is preliminary data.</text>
</comment>
<sequence length="223" mass="25300">MENRHTYGRRSGSWTLAQDNRSTRNSPSNKLGRSARSLIQMGSSYTVKSGYWLAANNVLNSSAAICPLEQRKLDLKKKLWKVKTQPKIRLFLWRAVSGALAVADRLQSRGMNVNVECKLYHNNAETINHVLFECVMAQELLRNVSFPPPTTPARDLCDNMKTALELMENNAIPENLRTAIPWVLWTIWKNHLGFQNVVIGVDNQDVINTLYPMLPLGHATKPF</sequence>
<reference evidence="3 4" key="1">
    <citation type="submission" date="2020-02" db="EMBL/GenBank/DDBJ databases">
        <authorList>
            <person name="Ma Q."/>
            <person name="Huang Y."/>
            <person name="Song X."/>
            <person name="Pei D."/>
        </authorList>
    </citation>
    <scope>NUCLEOTIDE SEQUENCE [LARGE SCALE GENOMIC DNA]</scope>
    <source>
        <strain evidence="3">Sxm20200214</strain>
        <tissue evidence="3">Leaf</tissue>
    </source>
</reference>
<evidence type="ECO:0000259" key="2">
    <source>
        <dbReference type="Pfam" id="PF13966"/>
    </source>
</evidence>
<dbReference type="AlphaFoldDB" id="A0A8X7UW22"/>
<dbReference type="EMBL" id="JAAMPC010000009">
    <property type="protein sequence ID" value="KAG2292859.1"/>
    <property type="molecule type" value="Genomic_DNA"/>
</dbReference>
<protein>
    <recommendedName>
        <fullName evidence="2">Reverse transcriptase zinc-binding domain-containing protein</fullName>
    </recommendedName>
</protein>
<name>A0A8X7UW22_BRACI</name>
<feature type="region of interest" description="Disordered" evidence="1">
    <location>
        <begin position="1"/>
        <end position="33"/>
    </location>
</feature>
<organism evidence="3 4">
    <name type="scientific">Brassica carinata</name>
    <name type="common">Ethiopian mustard</name>
    <name type="synonym">Abyssinian cabbage</name>
    <dbReference type="NCBI Taxonomy" id="52824"/>
    <lineage>
        <taxon>Eukaryota</taxon>
        <taxon>Viridiplantae</taxon>
        <taxon>Streptophyta</taxon>
        <taxon>Embryophyta</taxon>
        <taxon>Tracheophyta</taxon>
        <taxon>Spermatophyta</taxon>
        <taxon>Magnoliopsida</taxon>
        <taxon>eudicotyledons</taxon>
        <taxon>Gunneridae</taxon>
        <taxon>Pentapetalae</taxon>
        <taxon>rosids</taxon>
        <taxon>malvids</taxon>
        <taxon>Brassicales</taxon>
        <taxon>Brassicaceae</taxon>
        <taxon>Brassiceae</taxon>
        <taxon>Brassica</taxon>
    </lineage>
</organism>
<dbReference type="Proteomes" id="UP000886595">
    <property type="component" value="Unassembled WGS sequence"/>
</dbReference>
<dbReference type="Pfam" id="PF13966">
    <property type="entry name" value="zf-RVT"/>
    <property type="match status" value="1"/>
</dbReference>